<evidence type="ECO:0000313" key="1">
    <source>
        <dbReference type="EMBL" id="KHS42329.1"/>
    </source>
</evidence>
<accession>A0A0B8Z7U3</accession>
<dbReference type="Proteomes" id="UP000031338">
    <property type="component" value="Unassembled WGS sequence"/>
</dbReference>
<protein>
    <recommendedName>
        <fullName evidence="3">Transmembrane protein</fullName>
    </recommendedName>
</protein>
<evidence type="ECO:0008006" key="3">
    <source>
        <dbReference type="Google" id="ProtNLM"/>
    </source>
</evidence>
<dbReference type="AlphaFoldDB" id="A0A0B8Z7U3"/>
<evidence type="ECO:0000313" key="2">
    <source>
        <dbReference type="Proteomes" id="UP000031338"/>
    </source>
</evidence>
<sequence>MTHSLIDFLKTPMAAPETARLRHMRRWWMALCWALALAVLLLPLLKALFGLWGAGPALTLALAAPVHGVAYFRAKLRADEAFAQGARP</sequence>
<name>A0A0B8Z7U3_9SPHN</name>
<comment type="caution">
    <text evidence="1">The sequence shown here is derived from an EMBL/GenBank/DDBJ whole genome shotgun (WGS) entry which is preliminary data.</text>
</comment>
<proteinExistence type="predicted"/>
<keyword evidence="2" id="KW-1185">Reference proteome</keyword>
<reference evidence="1 2" key="1">
    <citation type="submission" date="2014-10" db="EMBL/GenBank/DDBJ databases">
        <title>Draft genome sequence of Novosphingobium subterraneum DSM 12447.</title>
        <authorList>
            <person name="Gan H.M."/>
            <person name="Gan H.Y."/>
            <person name="Savka M.A."/>
        </authorList>
    </citation>
    <scope>NUCLEOTIDE SEQUENCE [LARGE SCALE GENOMIC DNA]</scope>
    <source>
        <strain evidence="1 2">DSM 12447</strain>
    </source>
</reference>
<gene>
    <name evidence="1" type="ORF">NJ75_04236</name>
</gene>
<organism evidence="1 2">
    <name type="scientific">Novosphingobium subterraneum</name>
    <dbReference type="NCBI Taxonomy" id="48936"/>
    <lineage>
        <taxon>Bacteria</taxon>
        <taxon>Pseudomonadati</taxon>
        <taxon>Pseudomonadota</taxon>
        <taxon>Alphaproteobacteria</taxon>
        <taxon>Sphingomonadales</taxon>
        <taxon>Sphingomonadaceae</taxon>
        <taxon>Novosphingobium</taxon>
    </lineage>
</organism>
<dbReference type="EMBL" id="JRVC01000030">
    <property type="protein sequence ID" value="KHS42329.1"/>
    <property type="molecule type" value="Genomic_DNA"/>
</dbReference>
<dbReference type="PATRIC" id="fig|48936.3.peg.4267"/>
<dbReference type="RefSeq" id="WP_010890976.1">
    <property type="nucleotide sequence ID" value="NZ_JBNNWK010000013.1"/>
</dbReference>
<dbReference type="STRING" id="48936.NJ75_04236"/>